<evidence type="ECO:0000313" key="2">
    <source>
        <dbReference type="Proteomes" id="UP000826656"/>
    </source>
</evidence>
<accession>A0ABQ7WMB8</accession>
<dbReference type="PANTHER" id="PTHR35317:SF28">
    <property type="entry name" value="ZINC FINGER, CCHC-TYPE, RIBONUCLEASE H-LIKE DOMAIN, GAG-PRE-INTEGRASE DOMAIN PROTEIN-RELATED"/>
    <property type="match status" value="1"/>
</dbReference>
<organism evidence="1 2">
    <name type="scientific">Solanum tuberosum</name>
    <name type="common">Potato</name>
    <dbReference type="NCBI Taxonomy" id="4113"/>
    <lineage>
        <taxon>Eukaryota</taxon>
        <taxon>Viridiplantae</taxon>
        <taxon>Streptophyta</taxon>
        <taxon>Embryophyta</taxon>
        <taxon>Tracheophyta</taxon>
        <taxon>Spermatophyta</taxon>
        <taxon>Magnoliopsida</taxon>
        <taxon>eudicotyledons</taxon>
        <taxon>Gunneridae</taxon>
        <taxon>Pentapetalae</taxon>
        <taxon>asterids</taxon>
        <taxon>lamiids</taxon>
        <taxon>Solanales</taxon>
        <taxon>Solanaceae</taxon>
        <taxon>Solanoideae</taxon>
        <taxon>Solaneae</taxon>
        <taxon>Solanum</taxon>
    </lineage>
</organism>
<dbReference type="Proteomes" id="UP000826656">
    <property type="component" value="Unassembled WGS sequence"/>
</dbReference>
<evidence type="ECO:0000313" key="1">
    <source>
        <dbReference type="EMBL" id="KAH0781112.1"/>
    </source>
</evidence>
<reference evidence="1 2" key="1">
    <citation type="journal article" date="2021" name="bioRxiv">
        <title>Chromosome-scale and haplotype-resolved genome assembly of a tetraploid potato cultivar.</title>
        <authorList>
            <person name="Sun H."/>
            <person name="Jiao W.-B."/>
            <person name="Krause K."/>
            <person name="Campoy J.A."/>
            <person name="Goel M."/>
            <person name="Folz-Donahue K."/>
            <person name="Kukat C."/>
            <person name="Huettel B."/>
            <person name="Schneeberger K."/>
        </authorList>
    </citation>
    <scope>NUCLEOTIDE SEQUENCE [LARGE SCALE GENOMIC DNA]</scope>
    <source>
        <strain evidence="1">SolTubOtavaFocal</strain>
        <tissue evidence="1">Leaves</tissue>
    </source>
</reference>
<dbReference type="Pfam" id="PF14223">
    <property type="entry name" value="Retrotran_gag_2"/>
    <property type="match status" value="1"/>
</dbReference>
<protein>
    <submittedName>
        <fullName evidence="1">Uncharacterized protein</fullName>
    </submittedName>
</protein>
<keyword evidence="2" id="KW-1185">Reference proteome</keyword>
<sequence>MKAILGSQDVWDIIDKGFTKPVNEETLPSNEKEVLLKTIKKDQQALLTLIHHCLDDGMFEKVADATTSKEAWEILQNSLQGFDKVKKINLQTLRDDFEVLKMKESESISDFCSRLMAVVNQLRRYGEEVDDVCVVEKILRFLTPKFDYLVCAIEDSKDLDSMTVEHLEGSLLAHKEKMKKRKEEPLKQLLKT</sequence>
<name>A0ABQ7WMB8_SOLTU</name>
<gene>
    <name evidence="1" type="ORF">KY290_000710</name>
</gene>
<comment type="caution">
    <text evidence="1">The sequence shown here is derived from an EMBL/GenBank/DDBJ whole genome shotgun (WGS) entry which is preliminary data.</text>
</comment>
<proteinExistence type="predicted"/>
<dbReference type="PANTHER" id="PTHR35317">
    <property type="entry name" value="OS04G0629600 PROTEIN"/>
    <property type="match status" value="1"/>
</dbReference>
<dbReference type="EMBL" id="JAIVGD010000001">
    <property type="protein sequence ID" value="KAH0781112.1"/>
    <property type="molecule type" value="Genomic_DNA"/>
</dbReference>